<dbReference type="PANTHER" id="PTHR16441:SF0">
    <property type="entry name" value="COILED-COIL DOMAIN-CONTAINING PROTEIN 93"/>
    <property type="match status" value="1"/>
</dbReference>
<keyword evidence="8" id="KW-1185">Reference proteome</keyword>
<dbReference type="EMBL" id="AJWJ01000079">
    <property type="protein sequence ID" value="KAF2075946.1"/>
    <property type="molecule type" value="Genomic_DNA"/>
</dbReference>
<keyword evidence="2 3" id="KW-0175">Coiled coil</keyword>
<name>A0A8J4UUV1_9MYCE</name>
<evidence type="ECO:0000259" key="5">
    <source>
        <dbReference type="Pfam" id="PF09762"/>
    </source>
</evidence>
<dbReference type="Pfam" id="PF21673">
    <property type="entry name" value="CCDC93_N"/>
    <property type="match status" value="1"/>
</dbReference>
<protein>
    <recommendedName>
        <fullName evidence="9">CCDC93 coiled-coil domain-containing protein</fullName>
    </recommendedName>
</protein>
<feature type="coiled-coil region" evidence="3">
    <location>
        <begin position="330"/>
        <end position="364"/>
    </location>
</feature>
<feature type="domain" description="CCDC93 N-terminal" evidence="6">
    <location>
        <begin position="50"/>
        <end position="157"/>
    </location>
</feature>
<evidence type="ECO:0000313" key="8">
    <source>
        <dbReference type="Proteomes" id="UP000695562"/>
    </source>
</evidence>
<dbReference type="Pfam" id="PF09762">
    <property type="entry name" value="CCDC93_CC"/>
    <property type="match status" value="1"/>
</dbReference>
<dbReference type="InterPro" id="IPR039116">
    <property type="entry name" value="CCDC93"/>
</dbReference>
<comment type="similarity">
    <text evidence="1">Belongs to the CCDC93 family.</text>
</comment>
<dbReference type="GO" id="GO:0006893">
    <property type="term" value="P:Golgi to plasma membrane transport"/>
    <property type="evidence" value="ECO:0007669"/>
    <property type="project" value="TreeGrafter"/>
</dbReference>
<accession>A0A8J4UUV1</accession>
<organism evidence="7 8">
    <name type="scientific">Polysphondylium violaceum</name>
    <dbReference type="NCBI Taxonomy" id="133409"/>
    <lineage>
        <taxon>Eukaryota</taxon>
        <taxon>Amoebozoa</taxon>
        <taxon>Evosea</taxon>
        <taxon>Eumycetozoa</taxon>
        <taxon>Dictyostelia</taxon>
        <taxon>Dictyosteliales</taxon>
        <taxon>Dictyosteliaceae</taxon>
        <taxon>Polysphondylium</taxon>
    </lineage>
</organism>
<evidence type="ECO:0000256" key="1">
    <source>
        <dbReference type="ARBA" id="ARBA00007219"/>
    </source>
</evidence>
<dbReference type="PANTHER" id="PTHR16441">
    <property type="entry name" value="FIDIPIDINE"/>
    <property type="match status" value="1"/>
</dbReference>
<reference evidence="7" key="1">
    <citation type="submission" date="2020-01" db="EMBL/GenBank/DDBJ databases">
        <title>Development of genomics and gene disruption for Polysphondylium violaceum indicates a role for the polyketide synthase stlB in stalk morphogenesis.</title>
        <authorList>
            <person name="Narita B."/>
            <person name="Kawabe Y."/>
            <person name="Kin K."/>
            <person name="Saito T."/>
            <person name="Gibbs R."/>
            <person name="Kuspa A."/>
            <person name="Muzny D."/>
            <person name="Queller D."/>
            <person name="Richards S."/>
            <person name="Strassman J."/>
            <person name="Sucgang R."/>
            <person name="Worley K."/>
            <person name="Schaap P."/>
        </authorList>
    </citation>
    <scope>NUCLEOTIDE SEQUENCE</scope>
    <source>
        <strain evidence="7">QSvi11</strain>
    </source>
</reference>
<evidence type="ECO:0000313" key="7">
    <source>
        <dbReference type="EMBL" id="KAF2075946.1"/>
    </source>
</evidence>
<sequence length="629" mass="72523">MTDKRKSIFFANDDDNSSSDLSSFTKRGTITPQKIANAREGELSQMIDTDSEQKYQEIIELLVTGGYFRARISGLSPFDKVVGGMAWSITASNVDVDADLFFQENSNIKQKISLSEELIKALNRMKCPFPLQAQQIQGLNYPNLFPIIRWLIAKVIETREETGDLLRMYSESMFNKEYRAPSDEQALESLETSCDFVENVEKKYKTNRKFKRGATKPTPIQTLLEYGKLHRSSRVPTQEKSAAAQKLESALASKDSGAASDNEEEEKRIKQMMKGMKGVSEEERKISGGVIKSLLDTDEIADLSERYGEGVEDGAQGGKAFGEKLHRQKVSALEKQITQKSEELEQIIAEHHAKQQELEELQTLVQKKTAFNERIILETEKLDALETPENTKALQALRHLVLMNETLIAQEAMFKQNCKKQMAEYKAKIEELLKEDEQVDPEDTERQAQIDQAFESDLNKLKKLKLLLNKKNRDISLLQRYLDELPSRAELIQYQRQFVELSEQIDSKLTETRQYYTNFNTFDDKRQLLENELSILSSIQNNYNISMSSKTNKEMFIKSMDNIISAIQTNLEKSESKWANEKLRHDTLSDQYMTLLDQERNYYKLTKEFQEECKKNELLQSKLNELQQQ</sequence>
<dbReference type="AlphaFoldDB" id="A0A8J4UUV1"/>
<proteinExistence type="inferred from homology"/>
<evidence type="ECO:0000256" key="4">
    <source>
        <dbReference type="SAM" id="MobiDB-lite"/>
    </source>
</evidence>
<feature type="region of interest" description="Disordered" evidence="4">
    <location>
        <begin position="231"/>
        <end position="268"/>
    </location>
</feature>
<gene>
    <name evidence="7" type="ORF">CYY_002749</name>
</gene>
<dbReference type="Proteomes" id="UP000695562">
    <property type="component" value="Unassembled WGS sequence"/>
</dbReference>
<evidence type="ECO:0008006" key="9">
    <source>
        <dbReference type="Google" id="ProtNLM"/>
    </source>
</evidence>
<evidence type="ECO:0000256" key="2">
    <source>
        <dbReference type="ARBA" id="ARBA00023054"/>
    </source>
</evidence>
<dbReference type="OrthoDB" id="16092at2759"/>
<dbReference type="InterPro" id="IPR019159">
    <property type="entry name" value="CCDC93_CC"/>
</dbReference>
<evidence type="ECO:0000256" key="3">
    <source>
        <dbReference type="SAM" id="Coils"/>
    </source>
</evidence>
<feature type="domain" description="CCDC93 coiled-coil" evidence="5">
    <location>
        <begin position="203"/>
        <end position="622"/>
    </location>
</feature>
<comment type="caution">
    <text evidence="7">The sequence shown here is derived from an EMBL/GenBank/DDBJ whole genome shotgun (WGS) entry which is preliminary data.</text>
</comment>
<evidence type="ECO:0000259" key="6">
    <source>
        <dbReference type="Pfam" id="PF21673"/>
    </source>
</evidence>
<dbReference type="InterPro" id="IPR048747">
    <property type="entry name" value="CCDC93_N"/>
</dbReference>